<organism evidence="1 2">
    <name type="scientific">Patella caerulea</name>
    <name type="common">Rayed Mediterranean limpet</name>
    <dbReference type="NCBI Taxonomy" id="87958"/>
    <lineage>
        <taxon>Eukaryota</taxon>
        <taxon>Metazoa</taxon>
        <taxon>Spiralia</taxon>
        <taxon>Lophotrochozoa</taxon>
        <taxon>Mollusca</taxon>
        <taxon>Gastropoda</taxon>
        <taxon>Patellogastropoda</taxon>
        <taxon>Patelloidea</taxon>
        <taxon>Patellidae</taxon>
        <taxon>Patella</taxon>
    </lineage>
</organism>
<dbReference type="AlphaFoldDB" id="A0AAN8JSE9"/>
<comment type="caution">
    <text evidence="1">The sequence shown here is derived from an EMBL/GenBank/DDBJ whole genome shotgun (WGS) entry which is preliminary data.</text>
</comment>
<dbReference type="InterPro" id="IPR043502">
    <property type="entry name" value="DNA/RNA_pol_sf"/>
</dbReference>
<dbReference type="PANTHER" id="PTHR33050">
    <property type="entry name" value="REVERSE TRANSCRIPTASE DOMAIN-CONTAINING PROTEIN"/>
    <property type="match status" value="1"/>
</dbReference>
<dbReference type="SUPFAM" id="SSF56672">
    <property type="entry name" value="DNA/RNA polymerases"/>
    <property type="match status" value="1"/>
</dbReference>
<reference evidence="1 2" key="1">
    <citation type="submission" date="2024-01" db="EMBL/GenBank/DDBJ databases">
        <title>The genome of the rayed Mediterranean limpet Patella caerulea (Linnaeus, 1758).</title>
        <authorList>
            <person name="Anh-Thu Weber A."/>
            <person name="Halstead-Nussloch G."/>
        </authorList>
    </citation>
    <scope>NUCLEOTIDE SEQUENCE [LARGE SCALE GENOMIC DNA]</scope>
    <source>
        <strain evidence="1">AATW-2023a</strain>
        <tissue evidence="1">Whole specimen</tissue>
    </source>
</reference>
<dbReference type="CDD" id="cd09275">
    <property type="entry name" value="RNase_HI_RT_DIRS1"/>
    <property type="match status" value="1"/>
</dbReference>
<evidence type="ECO:0000313" key="2">
    <source>
        <dbReference type="Proteomes" id="UP001347796"/>
    </source>
</evidence>
<protein>
    <recommendedName>
        <fullName evidence="3">Reverse transcriptase RNase H-like domain-containing protein</fullName>
    </recommendedName>
</protein>
<proteinExistence type="predicted"/>
<sequence>MFFNILHLGIILDTVNMECRLPIDKLEQIKEFISQFLHKKCLTKREALQLLGHFNFAARVILPGRAFTSFLIGTTTKVSKLHHHIRLNHEAREDLLMWYKFLCNWNRVSMFHNKTLISSADIELFTNASSNFGFGGYFQGEWFSASWPYDINLFKSNKIVSMTFRELYPIVVASVIWGNRWKGLKILFNCDNMAVVNILNKGRSSDPASSKLMRTLAFTAAQNSFMIYSRFVPGNSNVIADALSRFQLQRFHRAAPQAQEQSVVVPHMSSIVWQN</sequence>
<name>A0AAN8JSE9_PATCE</name>
<evidence type="ECO:0000313" key="1">
    <source>
        <dbReference type="EMBL" id="KAK6181761.1"/>
    </source>
</evidence>
<dbReference type="EMBL" id="JAZGQO010000007">
    <property type="protein sequence ID" value="KAK6181761.1"/>
    <property type="molecule type" value="Genomic_DNA"/>
</dbReference>
<gene>
    <name evidence="1" type="ORF">SNE40_009550</name>
</gene>
<keyword evidence="2" id="KW-1185">Reference proteome</keyword>
<dbReference type="PANTHER" id="PTHR33050:SF8">
    <property type="entry name" value="REVERSE TRANSCRIPTASE DOMAIN-CONTAINING PROTEIN"/>
    <property type="match status" value="1"/>
</dbReference>
<dbReference type="Proteomes" id="UP001347796">
    <property type="component" value="Unassembled WGS sequence"/>
</dbReference>
<accession>A0AAN8JSE9</accession>
<evidence type="ECO:0008006" key="3">
    <source>
        <dbReference type="Google" id="ProtNLM"/>
    </source>
</evidence>
<dbReference type="InterPro" id="IPR052055">
    <property type="entry name" value="Hepadnavirus_pol/RT"/>
</dbReference>